<dbReference type="EMBL" id="LVLJ01003476">
    <property type="protein sequence ID" value="OAE21326.1"/>
    <property type="molecule type" value="Genomic_DNA"/>
</dbReference>
<accession>A0A176VNF5</accession>
<keyword evidence="3" id="KW-1185">Reference proteome</keyword>
<evidence type="ECO:0000313" key="2">
    <source>
        <dbReference type="EMBL" id="OAE21326.1"/>
    </source>
</evidence>
<dbReference type="Proteomes" id="UP000077202">
    <property type="component" value="Unassembled WGS sequence"/>
</dbReference>
<evidence type="ECO:0000256" key="1">
    <source>
        <dbReference type="SAM" id="MobiDB-lite"/>
    </source>
</evidence>
<reference evidence="2" key="1">
    <citation type="submission" date="2016-03" db="EMBL/GenBank/DDBJ databases">
        <title>Mechanisms controlling the formation of the plant cell surface in tip-growing cells are functionally conserved among land plants.</title>
        <authorList>
            <person name="Honkanen S."/>
            <person name="Jones V.A."/>
            <person name="Morieri G."/>
            <person name="Champion C."/>
            <person name="Hetherington A.J."/>
            <person name="Kelly S."/>
            <person name="Saint-Marcoux D."/>
            <person name="Proust H."/>
            <person name="Prescott H."/>
            <person name="Dolan L."/>
        </authorList>
    </citation>
    <scope>NUCLEOTIDE SEQUENCE [LARGE SCALE GENOMIC DNA]</scope>
    <source>
        <tissue evidence="2">Whole gametophyte</tissue>
    </source>
</reference>
<feature type="compositionally biased region" description="Polar residues" evidence="1">
    <location>
        <begin position="70"/>
        <end position="88"/>
    </location>
</feature>
<proteinExistence type="predicted"/>
<organism evidence="2 3">
    <name type="scientific">Marchantia polymorpha subsp. ruderalis</name>
    <dbReference type="NCBI Taxonomy" id="1480154"/>
    <lineage>
        <taxon>Eukaryota</taxon>
        <taxon>Viridiplantae</taxon>
        <taxon>Streptophyta</taxon>
        <taxon>Embryophyta</taxon>
        <taxon>Marchantiophyta</taxon>
        <taxon>Marchantiopsida</taxon>
        <taxon>Marchantiidae</taxon>
        <taxon>Marchantiales</taxon>
        <taxon>Marchantiaceae</taxon>
        <taxon>Marchantia</taxon>
    </lineage>
</organism>
<dbReference type="AlphaFoldDB" id="A0A176VNF5"/>
<feature type="region of interest" description="Disordered" evidence="1">
    <location>
        <begin position="53"/>
        <end position="88"/>
    </location>
</feature>
<protein>
    <submittedName>
        <fullName evidence="2">Uncharacterized protein</fullName>
    </submittedName>
</protein>
<evidence type="ECO:0000313" key="3">
    <source>
        <dbReference type="Proteomes" id="UP000077202"/>
    </source>
</evidence>
<gene>
    <name evidence="2" type="ORF">AXG93_868s1650</name>
</gene>
<name>A0A176VNF5_MARPO</name>
<sequence>MKSKSGNRFQSKSAPEVGTSAVHLAKALVSLSSSIIASGEEYAIAQLQEKRDGDAIAGQDQEETRDENAVATSSWETSHSSKPSSTATATVNCIGLGKLMKVKR</sequence>
<comment type="caution">
    <text evidence="2">The sequence shown here is derived from an EMBL/GenBank/DDBJ whole genome shotgun (WGS) entry which is preliminary data.</text>
</comment>